<reference evidence="1 2" key="1">
    <citation type="submission" date="2019-06" db="EMBL/GenBank/DDBJ databases">
        <title>A novel bacterium of genus Amaricoccus, isolated from marine sediment.</title>
        <authorList>
            <person name="Huang H."/>
            <person name="Mo K."/>
            <person name="Hu Y."/>
        </authorList>
    </citation>
    <scope>NUCLEOTIDE SEQUENCE [LARGE SCALE GENOMIC DNA]</scope>
    <source>
        <strain evidence="1 2">HB172011</strain>
    </source>
</reference>
<evidence type="ECO:0000313" key="2">
    <source>
        <dbReference type="Proteomes" id="UP000319255"/>
    </source>
</evidence>
<protein>
    <submittedName>
        <fullName evidence="1">Uncharacterized protein</fullName>
    </submittedName>
</protein>
<accession>A0A501WG33</accession>
<keyword evidence="2" id="KW-1185">Reference proteome</keyword>
<proteinExistence type="predicted"/>
<dbReference type="Proteomes" id="UP000319255">
    <property type="component" value="Unassembled WGS sequence"/>
</dbReference>
<dbReference type="RefSeq" id="WP_181164666.1">
    <property type="nucleotide sequence ID" value="NZ_VFRP01000032.1"/>
</dbReference>
<dbReference type="EMBL" id="VFRP01000032">
    <property type="protein sequence ID" value="TPE47320.1"/>
    <property type="molecule type" value="Genomic_DNA"/>
</dbReference>
<dbReference type="AlphaFoldDB" id="A0A501WG33"/>
<organism evidence="1 2">
    <name type="scientific">Amaricoccus solimangrovi</name>
    <dbReference type="NCBI Taxonomy" id="2589815"/>
    <lineage>
        <taxon>Bacteria</taxon>
        <taxon>Pseudomonadati</taxon>
        <taxon>Pseudomonadota</taxon>
        <taxon>Alphaproteobacteria</taxon>
        <taxon>Rhodobacterales</taxon>
        <taxon>Paracoccaceae</taxon>
        <taxon>Amaricoccus</taxon>
    </lineage>
</organism>
<gene>
    <name evidence="1" type="ORF">FJM51_20285</name>
</gene>
<comment type="caution">
    <text evidence="1">The sequence shown here is derived from an EMBL/GenBank/DDBJ whole genome shotgun (WGS) entry which is preliminary data.</text>
</comment>
<sequence>MTSDGLRNFIANGGRLRFKPFVGDDDKLFWEMHGIGPDGEEQPVYEGRTGEVRVVKSTRGIVGYWRIYHPEDLEVPVPVLPDGAGKL</sequence>
<evidence type="ECO:0000313" key="1">
    <source>
        <dbReference type="EMBL" id="TPE47320.1"/>
    </source>
</evidence>
<name>A0A501WG33_9RHOB</name>